<dbReference type="VEuPathDB" id="MicrosporidiaDB:THOM_0584"/>
<reference evidence="2 3" key="1">
    <citation type="journal article" date="2012" name="PLoS Pathog.">
        <title>The genome of the obligate intracellular parasite Trachipleistophora hominis: new insights into microsporidian genome dynamics and reductive evolution.</title>
        <authorList>
            <person name="Heinz E."/>
            <person name="Williams T.A."/>
            <person name="Nakjang S."/>
            <person name="Noel C.J."/>
            <person name="Swan D.C."/>
            <person name="Goldberg A.V."/>
            <person name="Harris S.R."/>
            <person name="Weinmaier T."/>
            <person name="Markert S."/>
            <person name="Becher D."/>
            <person name="Bernhardt J."/>
            <person name="Dagan T."/>
            <person name="Hacker C."/>
            <person name="Lucocq J.M."/>
            <person name="Schweder T."/>
            <person name="Rattei T."/>
            <person name="Hall N."/>
            <person name="Hirt R.P."/>
            <person name="Embley T.M."/>
        </authorList>
    </citation>
    <scope>NUCLEOTIDE SEQUENCE [LARGE SCALE GENOMIC DNA]</scope>
</reference>
<accession>L7JY89</accession>
<name>L7JY89_TRAHO</name>
<evidence type="ECO:0000313" key="3">
    <source>
        <dbReference type="Proteomes" id="UP000011185"/>
    </source>
</evidence>
<protein>
    <submittedName>
        <fullName evidence="2">Uncharacterized protein</fullName>
    </submittedName>
</protein>
<dbReference type="Proteomes" id="UP000011185">
    <property type="component" value="Unassembled WGS sequence"/>
</dbReference>
<sequence length="162" mass="19204">MKSKSMKELINIREAIKRENSTFKTNLMNELNIITHNKKKEIKALLQRKQKRLTNTKKEITALLNDFNAKAIIADLNSKIEKFNVVITKRQKELEKQIAKIRKIKSTCFTEIERYLEELKGVQNENIRAIDKQATHVQKNLERFTREKDNASDRLFYNVTKR</sequence>
<evidence type="ECO:0000313" key="2">
    <source>
        <dbReference type="EMBL" id="ELQ76438.1"/>
    </source>
</evidence>
<evidence type="ECO:0000256" key="1">
    <source>
        <dbReference type="SAM" id="Coils"/>
    </source>
</evidence>
<dbReference type="InParanoid" id="L7JY89"/>
<keyword evidence="3" id="KW-1185">Reference proteome</keyword>
<dbReference type="EMBL" id="JH993847">
    <property type="protein sequence ID" value="ELQ76438.1"/>
    <property type="molecule type" value="Genomic_DNA"/>
</dbReference>
<proteinExistence type="predicted"/>
<feature type="coiled-coil region" evidence="1">
    <location>
        <begin position="112"/>
        <end position="154"/>
    </location>
</feature>
<gene>
    <name evidence="2" type="ORF">THOM_0584</name>
</gene>
<dbReference type="OMA" id="AFRTNLM"/>
<dbReference type="OrthoDB" id="10250900at2759"/>
<feature type="coiled-coil region" evidence="1">
    <location>
        <begin position="39"/>
        <end position="66"/>
    </location>
</feature>
<keyword evidence="1" id="KW-0175">Coiled coil</keyword>
<dbReference type="HOGENOM" id="CLU_1636609_0_0_1"/>
<organism evidence="2 3">
    <name type="scientific">Trachipleistophora hominis</name>
    <name type="common">Microsporidian parasite</name>
    <dbReference type="NCBI Taxonomy" id="72359"/>
    <lineage>
        <taxon>Eukaryota</taxon>
        <taxon>Fungi</taxon>
        <taxon>Fungi incertae sedis</taxon>
        <taxon>Microsporidia</taxon>
        <taxon>Pleistophoridae</taxon>
        <taxon>Trachipleistophora</taxon>
    </lineage>
</organism>
<dbReference type="AlphaFoldDB" id="L7JY89"/>